<evidence type="ECO:0000313" key="2">
    <source>
        <dbReference type="Proteomes" id="UP001194468"/>
    </source>
</evidence>
<proteinExistence type="predicted"/>
<reference evidence="1" key="1">
    <citation type="submission" date="2019-10" db="EMBL/GenBank/DDBJ databases">
        <authorList>
            <consortium name="DOE Joint Genome Institute"/>
            <person name="Kuo A."/>
            <person name="Miyauchi S."/>
            <person name="Kiss E."/>
            <person name="Drula E."/>
            <person name="Kohler A."/>
            <person name="Sanchez-Garcia M."/>
            <person name="Andreopoulos B."/>
            <person name="Barry K.W."/>
            <person name="Bonito G."/>
            <person name="Buee M."/>
            <person name="Carver A."/>
            <person name="Chen C."/>
            <person name="Cichocki N."/>
            <person name="Clum A."/>
            <person name="Culley D."/>
            <person name="Crous P.W."/>
            <person name="Fauchery L."/>
            <person name="Girlanda M."/>
            <person name="Hayes R."/>
            <person name="Keri Z."/>
            <person name="LaButti K."/>
            <person name="Lipzen A."/>
            <person name="Lombard V."/>
            <person name="Magnuson J."/>
            <person name="Maillard F."/>
            <person name="Morin E."/>
            <person name="Murat C."/>
            <person name="Nolan M."/>
            <person name="Ohm R."/>
            <person name="Pangilinan J."/>
            <person name="Pereira M."/>
            <person name="Perotto S."/>
            <person name="Peter M."/>
            <person name="Riley R."/>
            <person name="Sitrit Y."/>
            <person name="Stielow B."/>
            <person name="Szollosi G."/>
            <person name="Zifcakova L."/>
            <person name="Stursova M."/>
            <person name="Spatafora J.W."/>
            <person name="Tedersoo L."/>
            <person name="Vaario L.-M."/>
            <person name="Yamada A."/>
            <person name="Yan M."/>
            <person name="Wang P."/>
            <person name="Xu J."/>
            <person name="Bruns T."/>
            <person name="Baldrian P."/>
            <person name="Vilgalys R."/>
            <person name="Henrissat B."/>
            <person name="Grigoriev I.V."/>
            <person name="Hibbett D."/>
            <person name="Nagy L.G."/>
            <person name="Martin F.M."/>
        </authorList>
    </citation>
    <scope>NUCLEOTIDE SEQUENCE</scope>
    <source>
        <strain evidence="1">BED1</strain>
    </source>
</reference>
<comment type="caution">
    <text evidence="1">The sequence shown here is derived from an EMBL/GenBank/DDBJ whole genome shotgun (WGS) entry which is preliminary data.</text>
</comment>
<feature type="non-terminal residue" evidence="1">
    <location>
        <position position="1"/>
    </location>
</feature>
<accession>A0AAD4GBT3</accession>
<dbReference type="EMBL" id="WHUW01000026">
    <property type="protein sequence ID" value="KAF8435128.1"/>
    <property type="molecule type" value="Genomic_DNA"/>
</dbReference>
<protein>
    <submittedName>
        <fullName evidence="1">Uncharacterized protein</fullName>
    </submittedName>
</protein>
<evidence type="ECO:0000313" key="1">
    <source>
        <dbReference type="EMBL" id="KAF8435128.1"/>
    </source>
</evidence>
<keyword evidence="2" id="KW-1185">Reference proteome</keyword>
<gene>
    <name evidence="1" type="ORF">L210DRAFT_3551980</name>
</gene>
<organism evidence="1 2">
    <name type="scientific">Boletus edulis BED1</name>
    <dbReference type="NCBI Taxonomy" id="1328754"/>
    <lineage>
        <taxon>Eukaryota</taxon>
        <taxon>Fungi</taxon>
        <taxon>Dikarya</taxon>
        <taxon>Basidiomycota</taxon>
        <taxon>Agaricomycotina</taxon>
        <taxon>Agaricomycetes</taxon>
        <taxon>Agaricomycetidae</taxon>
        <taxon>Boletales</taxon>
        <taxon>Boletineae</taxon>
        <taxon>Boletaceae</taxon>
        <taxon>Boletoideae</taxon>
        <taxon>Boletus</taxon>
    </lineage>
</organism>
<dbReference type="AlphaFoldDB" id="A0AAD4GBT3"/>
<name>A0AAD4GBT3_BOLED</name>
<reference evidence="1" key="2">
    <citation type="journal article" date="2020" name="Nat. Commun.">
        <title>Large-scale genome sequencing of mycorrhizal fungi provides insights into the early evolution of symbiotic traits.</title>
        <authorList>
            <person name="Miyauchi S."/>
            <person name="Kiss E."/>
            <person name="Kuo A."/>
            <person name="Drula E."/>
            <person name="Kohler A."/>
            <person name="Sanchez-Garcia M."/>
            <person name="Morin E."/>
            <person name="Andreopoulos B."/>
            <person name="Barry K.W."/>
            <person name="Bonito G."/>
            <person name="Buee M."/>
            <person name="Carver A."/>
            <person name="Chen C."/>
            <person name="Cichocki N."/>
            <person name="Clum A."/>
            <person name="Culley D."/>
            <person name="Crous P.W."/>
            <person name="Fauchery L."/>
            <person name="Girlanda M."/>
            <person name="Hayes R.D."/>
            <person name="Keri Z."/>
            <person name="LaButti K."/>
            <person name="Lipzen A."/>
            <person name="Lombard V."/>
            <person name="Magnuson J."/>
            <person name="Maillard F."/>
            <person name="Murat C."/>
            <person name="Nolan M."/>
            <person name="Ohm R.A."/>
            <person name="Pangilinan J."/>
            <person name="Pereira M.F."/>
            <person name="Perotto S."/>
            <person name="Peter M."/>
            <person name="Pfister S."/>
            <person name="Riley R."/>
            <person name="Sitrit Y."/>
            <person name="Stielow J.B."/>
            <person name="Szollosi G."/>
            <person name="Zifcakova L."/>
            <person name="Stursova M."/>
            <person name="Spatafora J.W."/>
            <person name="Tedersoo L."/>
            <person name="Vaario L.M."/>
            <person name="Yamada A."/>
            <person name="Yan M."/>
            <person name="Wang P."/>
            <person name="Xu J."/>
            <person name="Bruns T."/>
            <person name="Baldrian P."/>
            <person name="Vilgalys R."/>
            <person name="Dunand C."/>
            <person name="Henrissat B."/>
            <person name="Grigoriev I.V."/>
            <person name="Hibbett D."/>
            <person name="Nagy L.G."/>
            <person name="Martin F.M."/>
        </authorList>
    </citation>
    <scope>NUCLEOTIDE SEQUENCE</scope>
    <source>
        <strain evidence="1">BED1</strain>
    </source>
</reference>
<dbReference type="Proteomes" id="UP001194468">
    <property type="component" value="Unassembled WGS sequence"/>
</dbReference>
<sequence>TRIDEADQRHESHLLHAIGRGSRFISPVNSSRDHARVKITHSDDINGSNACCPCFSLRASNGNR</sequence>